<accession>A0ABS9IHA1</accession>
<dbReference type="EMBL" id="JAKKDV010000002">
    <property type="protein sequence ID" value="MCF7560143.1"/>
    <property type="molecule type" value="Genomic_DNA"/>
</dbReference>
<proteinExistence type="predicted"/>
<evidence type="ECO:0000313" key="3">
    <source>
        <dbReference type="Proteomes" id="UP001200022"/>
    </source>
</evidence>
<evidence type="ECO:0000313" key="2">
    <source>
        <dbReference type="EMBL" id="MCF7560143.1"/>
    </source>
</evidence>
<organism evidence="2 3">
    <name type="scientific">Flaviramulus multivorans</name>
    <dbReference type="NCBI Taxonomy" id="1304750"/>
    <lineage>
        <taxon>Bacteria</taxon>
        <taxon>Pseudomonadati</taxon>
        <taxon>Bacteroidota</taxon>
        <taxon>Flavobacteriia</taxon>
        <taxon>Flavobacteriales</taxon>
        <taxon>Flavobacteriaceae</taxon>
        <taxon>Flaviramulus</taxon>
    </lineage>
</organism>
<gene>
    <name evidence="2" type="ORF">L3X39_05790</name>
</gene>
<keyword evidence="3" id="KW-1185">Reference proteome</keyword>
<evidence type="ECO:0000256" key="1">
    <source>
        <dbReference type="SAM" id="Phobius"/>
    </source>
</evidence>
<reference evidence="2 3" key="1">
    <citation type="submission" date="2022-01" db="EMBL/GenBank/DDBJ databases">
        <title>Draft genome sequence of Sabulilitoribacter multivorans KCTC 32326.</title>
        <authorList>
            <person name="Oh J.-S."/>
        </authorList>
    </citation>
    <scope>NUCLEOTIDE SEQUENCE [LARGE SCALE GENOMIC DNA]</scope>
    <source>
        <strain evidence="2 3">M-M16</strain>
    </source>
</reference>
<dbReference type="Pfam" id="PF19578">
    <property type="entry name" value="DUF6090"/>
    <property type="match status" value="1"/>
</dbReference>
<keyword evidence="1" id="KW-0472">Membrane</keyword>
<dbReference type="Proteomes" id="UP001200022">
    <property type="component" value="Unassembled WGS sequence"/>
</dbReference>
<feature type="transmembrane region" description="Helical" evidence="1">
    <location>
        <begin position="21"/>
        <end position="42"/>
    </location>
</feature>
<dbReference type="RefSeq" id="WP_237230827.1">
    <property type="nucleotide sequence ID" value="NZ_JAKKDV010000002.1"/>
</dbReference>
<sequence>MLKFFRKIRQRLLTENKFSKYLIYAIGEIVLVVIGILIALQINNWNENRINENNETIILETLQEEFLENKKRYSETIKQQSYVIKYCKSLIECLELKDSEYKRDSIGDFIHFGALNYFRAEPLVGSYQSMLGSGDLKLLKNEGLKAKLASFSAEINTGFEDETASMNLLNQLHLEFKSIGEELYPNQLRQRLELAERIGKNNEERNKIISELYQNPNILNPLYTKAAFEKNRLDLQKKMLNYSNEILDLIETELNHKK</sequence>
<keyword evidence="1" id="KW-1133">Transmembrane helix</keyword>
<protein>
    <submittedName>
        <fullName evidence="2">DUF6090 family protein</fullName>
    </submittedName>
</protein>
<dbReference type="InterPro" id="IPR045749">
    <property type="entry name" value="DUF6090"/>
</dbReference>
<keyword evidence="1" id="KW-0812">Transmembrane</keyword>
<name>A0ABS9IHA1_9FLAO</name>
<comment type="caution">
    <text evidence="2">The sequence shown here is derived from an EMBL/GenBank/DDBJ whole genome shotgun (WGS) entry which is preliminary data.</text>
</comment>